<name>A0A4R7T8V1_9ACTN</name>
<dbReference type="EMBL" id="SOCE01000001">
    <property type="protein sequence ID" value="TDU87597.1"/>
    <property type="molecule type" value="Genomic_DNA"/>
</dbReference>
<accession>A0A4R7T8V1</accession>
<evidence type="ECO:0000313" key="1">
    <source>
        <dbReference type="EMBL" id="TDU87597.1"/>
    </source>
</evidence>
<comment type="caution">
    <text evidence="1">The sequence shown here is derived from an EMBL/GenBank/DDBJ whole genome shotgun (WGS) entry which is preliminary data.</text>
</comment>
<organism evidence="1 2">
    <name type="scientific">Kribbella voronezhensis</name>
    <dbReference type="NCBI Taxonomy" id="2512212"/>
    <lineage>
        <taxon>Bacteria</taxon>
        <taxon>Bacillati</taxon>
        <taxon>Actinomycetota</taxon>
        <taxon>Actinomycetes</taxon>
        <taxon>Propionibacteriales</taxon>
        <taxon>Kribbellaceae</taxon>
        <taxon>Kribbella</taxon>
    </lineage>
</organism>
<evidence type="ECO:0000313" key="2">
    <source>
        <dbReference type="Proteomes" id="UP000295151"/>
    </source>
</evidence>
<gene>
    <name evidence="1" type="ORF">EV138_1121</name>
</gene>
<protein>
    <submittedName>
        <fullName evidence="1">Uncharacterized protein</fullName>
    </submittedName>
</protein>
<dbReference type="AlphaFoldDB" id="A0A4R7T8V1"/>
<dbReference type="Proteomes" id="UP000295151">
    <property type="component" value="Unassembled WGS sequence"/>
</dbReference>
<reference evidence="1 2" key="1">
    <citation type="submission" date="2019-03" db="EMBL/GenBank/DDBJ databases">
        <title>Genomic Encyclopedia of Type Strains, Phase III (KMG-III): the genomes of soil and plant-associated and newly described type strains.</title>
        <authorList>
            <person name="Whitman W."/>
        </authorList>
    </citation>
    <scope>NUCLEOTIDE SEQUENCE [LARGE SCALE GENOMIC DNA]</scope>
    <source>
        <strain evidence="1 2">VKM Ac-2575</strain>
    </source>
</reference>
<sequence>MTTTVRYIAEPLIEVLLSCGALTDAFFKCQQKTQGLQANAQLCNMCRDWGSLQIEQAEYRVNCASHAISEPKPSCDAPTTHIIEMEQE</sequence>
<keyword evidence="2" id="KW-1185">Reference proteome</keyword>
<proteinExistence type="predicted"/>